<organism evidence="18 19">
    <name type="scientific">Fumia xinanensis</name>
    <dbReference type="NCBI Taxonomy" id="2763659"/>
    <lineage>
        <taxon>Bacteria</taxon>
        <taxon>Bacillati</taxon>
        <taxon>Bacillota</taxon>
        <taxon>Clostridia</taxon>
        <taxon>Eubacteriales</taxon>
        <taxon>Oscillospiraceae</taxon>
        <taxon>Fumia</taxon>
    </lineage>
</organism>
<protein>
    <recommendedName>
        <fullName evidence="5 17">Epoxyqueuosine reductase QueH</fullName>
        <ecNumber evidence="4 17">1.17.99.6</ecNumber>
    </recommendedName>
    <alternativeName>
        <fullName evidence="15 17">Queuosine biosynthesis protein QueH</fullName>
    </alternativeName>
</protein>
<keyword evidence="8 17" id="KW-0479">Metal-binding</keyword>
<accession>A0A926I7Q4</accession>
<feature type="binding site" evidence="17">
    <location>
        <position position="87"/>
    </location>
    <ligand>
        <name>[4Fe-4S] cluster</name>
        <dbReference type="ChEBI" id="CHEBI:49883"/>
    </ligand>
</feature>
<evidence type="ECO:0000256" key="17">
    <source>
        <dbReference type="HAMAP-Rule" id="MF_02089"/>
    </source>
</evidence>
<keyword evidence="9 17" id="KW-0671">Queuosine biosynthesis</keyword>
<evidence type="ECO:0000256" key="2">
    <source>
        <dbReference type="ARBA" id="ARBA00004691"/>
    </source>
</evidence>
<name>A0A926I7Q4_9FIRM</name>
<comment type="function">
    <text evidence="1 17">Catalyzes the conversion of epoxyqueuosine (oQ) to queuosine (Q), which is a hypermodified base found in the wobble positions of tRNA(Asp), tRNA(Asn), tRNA(His) and tRNA(Tyr).</text>
</comment>
<dbReference type="InterPro" id="IPR003828">
    <property type="entry name" value="QueH"/>
</dbReference>
<keyword evidence="6 17" id="KW-0004">4Fe-4S</keyword>
<dbReference type="RefSeq" id="WP_249295152.1">
    <property type="nucleotide sequence ID" value="NZ_JACRSV010000002.1"/>
</dbReference>
<evidence type="ECO:0000256" key="4">
    <source>
        <dbReference type="ARBA" id="ARBA00012622"/>
    </source>
</evidence>
<gene>
    <name evidence="17" type="primary">queH</name>
    <name evidence="18" type="ORF">H8710_08790</name>
</gene>
<dbReference type="GO" id="GO:0046872">
    <property type="term" value="F:metal ion binding"/>
    <property type="evidence" value="ECO:0007669"/>
    <property type="project" value="UniProtKB-KW"/>
</dbReference>
<feature type="binding site" evidence="17">
    <location>
        <position position="9"/>
    </location>
    <ligand>
        <name>[4Fe-4S] cluster</name>
        <dbReference type="ChEBI" id="CHEBI:49883"/>
    </ligand>
</feature>
<evidence type="ECO:0000313" key="18">
    <source>
        <dbReference type="EMBL" id="MBC8560161.1"/>
    </source>
</evidence>
<feature type="disulfide bond" description="Redox-active" evidence="17">
    <location>
        <begin position="164"/>
        <end position="166"/>
    </location>
</feature>
<evidence type="ECO:0000256" key="6">
    <source>
        <dbReference type="ARBA" id="ARBA00022485"/>
    </source>
</evidence>
<feature type="binding site" evidence="17">
    <location>
        <position position="84"/>
    </location>
    <ligand>
        <name>[4Fe-4S] cluster</name>
        <dbReference type="ChEBI" id="CHEBI:49883"/>
    </ligand>
</feature>
<evidence type="ECO:0000313" key="19">
    <source>
        <dbReference type="Proteomes" id="UP000610760"/>
    </source>
</evidence>
<keyword evidence="14 17" id="KW-0676">Redox-active center</keyword>
<evidence type="ECO:0000256" key="16">
    <source>
        <dbReference type="ARBA" id="ARBA00047415"/>
    </source>
</evidence>
<comment type="pathway">
    <text evidence="2 17">tRNA modification; tRNA-queuosine biosynthesis.</text>
</comment>
<dbReference type="PANTHER" id="PTHR36701:SF1">
    <property type="entry name" value="EPOXYQUEUOSINE REDUCTASE QUEH"/>
    <property type="match status" value="1"/>
</dbReference>
<evidence type="ECO:0000256" key="5">
    <source>
        <dbReference type="ARBA" id="ARBA00016895"/>
    </source>
</evidence>
<keyword evidence="11 17" id="KW-0408">Iron</keyword>
<comment type="similarity">
    <text evidence="3 17">Belongs to the QueH family.</text>
</comment>
<evidence type="ECO:0000256" key="1">
    <source>
        <dbReference type="ARBA" id="ARBA00002268"/>
    </source>
</evidence>
<dbReference type="GO" id="GO:0052693">
    <property type="term" value="F:epoxyqueuosine reductase activity"/>
    <property type="evidence" value="ECO:0007669"/>
    <property type="project" value="UniProtKB-UniRule"/>
</dbReference>
<evidence type="ECO:0000256" key="11">
    <source>
        <dbReference type="ARBA" id="ARBA00023004"/>
    </source>
</evidence>
<evidence type="ECO:0000256" key="13">
    <source>
        <dbReference type="ARBA" id="ARBA00023157"/>
    </source>
</evidence>
<feature type="binding site" evidence="17">
    <location>
        <position position="10"/>
    </location>
    <ligand>
        <name>[4Fe-4S] cluster</name>
        <dbReference type="ChEBI" id="CHEBI:49883"/>
    </ligand>
</feature>
<evidence type="ECO:0000256" key="10">
    <source>
        <dbReference type="ARBA" id="ARBA00023002"/>
    </source>
</evidence>
<keyword evidence="12 17" id="KW-0411">Iron-sulfur</keyword>
<comment type="caution">
    <text evidence="18">The sequence shown here is derived from an EMBL/GenBank/DDBJ whole genome shotgun (WGS) entry which is preliminary data.</text>
</comment>
<keyword evidence="13 17" id="KW-1015">Disulfide bond</keyword>
<dbReference type="Pfam" id="PF02677">
    <property type="entry name" value="QueH"/>
    <property type="match status" value="1"/>
</dbReference>
<keyword evidence="7 17" id="KW-0819">tRNA processing</keyword>
<reference evidence="18" key="1">
    <citation type="submission" date="2020-08" db="EMBL/GenBank/DDBJ databases">
        <title>Genome public.</title>
        <authorList>
            <person name="Liu C."/>
            <person name="Sun Q."/>
        </authorList>
    </citation>
    <scope>NUCLEOTIDE SEQUENCE</scope>
    <source>
        <strain evidence="18">NSJ-33</strain>
    </source>
</reference>
<dbReference type="AlphaFoldDB" id="A0A926I7Q4"/>
<proteinExistence type="inferred from homology"/>
<evidence type="ECO:0000256" key="9">
    <source>
        <dbReference type="ARBA" id="ARBA00022785"/>
    </source>
</evidence>
<sequence>MDKVLLHCCCAPCSLSCIDPLREEGIEPTAFWYNPNIHPWKEYEARRDCLLGYAKEIGMEVRVQEDYGLREFVEKVAADLDNRCTYCYEHRLEGAARYAAEHGFEAFTTTLLASVYQRHELIAAAGERFAKQYGVEFLYRDFRPNFRAGNQRARELGFYMQKYCGCVFSEAERYQKQIDRDKARFSENAGK</sequence>
<evidence type="ECO:0000256" key="7">
    <source>
        <dbReference type="ARBA" id="ARBA00022694"/>
    </source>
</evidence>
<dbReference type="EC" id="1.17.99.6" evidence="4 17"/>
<keyword evidence="19" id="KW-1185">Reference proteome</keyword>
<keyword evidence="10 17" id="KW-0560">Oxidoreductase</keyword>
<evidence type="ECO:0000256" key="14">
    <source>
        <dbReference type="ARBA" id="ARBA00023284"/>
    </source>
</evidence>
<dbReference type="PANTHER" id="PTHR36701">
    <property type="entry name" value="EPOXYQUEUOSINE REDUCTASE QUEH"/>
    <property type="match status" value="1"/>
</dbReference>
<dbReference type="EMBL" id="JACRSV010000002">
    <property type="protein sequence ID" value="MBC8560161.1"/>
    <property type="molecule type" value="Genomic_DNA"/>
</dbReference>
<dbReference type="GO" id="GO:0008616">
    <property type="term" value="P:tRNA queuosine(34) biosynthetic process"/>
    <property type="evidence" value="ECO:0007669"/>
    <property type="project" value="UniProtKB-UniRule"/>
</dbReference>
<dbReference type="GO" id="GO:0051539">
    <property type="term" value="F:4 iron, 4 sulfur cluster binding"/>
    <property type="evidence" value="ECO:0007669"/>
    <property type="project" value="UniProtKB-UniRule"/>
</dbReference>
<evidence type="ECO:0000256" key="12">
    <source>
        <dbReference type="ARBA" id="ARBA00023014"/>
    </source>
</evidence>
<dbReference type="HAMAP" id="MF_02089">
    <property type="entry name" value="QueH"/>
    <property type="match status" value="1"/>
</dbReference>
<comment type="catalytic activity">
    <reaction evidence="16 17">
        <text>epoxyqueuosine(34) in tRNA + AH2 = queuosine(34) in tRNA + A + H2O</text>
        <dbReference type="Rhea" id="RHEA:32159"/>
        <dbReference type="Rhea" id="RHEA-COMP:18571"/>
        <dbReference type="Rhea" id="RHEA-COMP:18582"/>
        <dbReference type="ChEBI" id="CHEBI:13193"/>
        <dbReference type="ChEBI" id="CHEBI:15377"/>
        <dbReference type="ChEBI" id="CHEBI:17499"/>
        <dbReference type="ChEBI" id="CHEBI:194431"/>
        <dbReference type="ChEBI" id="CHEBI:194443"/>
        <dbReference type="EC" id="1.17.99.6"/>
    </reaction>
</comment>
<evidence type="ECO:0000256" key="8">
    <source>
        <dbReference type="ARBA" id="ARBA00022723"/>
    </source>
</evidence>
<dbReference type="Proteomes" id="UP000610760">
    <property type="component" value="Unassembled WGS sequence"/>
</dbReference>
<evidence type="ECO:0000256" key="3">
    <source>
        <dbReference type="ARBA" id="ARBA00008207"/>
    </source>
</evidence>
<evidence type="ECO:0000256" key="15">
    <source>
        <dbReference type="ARBA" id="ARBA00031446"/>
    </source>
</evidence>